<organism evidence="1 2">
    <name type="scientific">Alteromonas mediterranea</name>
    <dbReference type="NCBI Taxonomy" id="314275"/>
    <lineage>
        <taxon>Bacteria</taxon>
        <taxon>Pseudomonadati</taxon>
        <taxon>Pseudomonadota</taxon>
        <taxon>Gammaproteobacteria</taxon>
        <taxon>Alteromonadales</taxon>
        <taxon>Alteromonadaceae</taxon>
        <taxon>Alteromonas/Salinimonas group</taxon>
        <taxon>Alteromonas</taxon>
    </lineage>
</organism>
<evidence type="ECO:0000313" key="2">
    <source>
        <dbReference type="Proteomes" id="UP000061468"/>
    </source>
</evidence>
<protein>
    <submittedName>
        <fullName evidence="1">Uncharacterized protein</fullName>
    </submittedName>
</protein>
<proteinExistence type="predicted"/>
<accession>A0AAC9AE18</accession>
<gene>
    <name evidence="1" type="ORF">AV942_16430</name>
</gene>
<sequence>MEMKDDTIAHVAIIKFLNMELPVLGIATLRLIIFGETIIPRCYAGCFSYKDQQPLAHKDNVLSLMGLNNLAITS</sequence>
<evidence type="ECO:0000313" key="1">
    <source>
        <dbReference type="EMBL" id="AMJ79764.1"/>
    </source>
</evidence>
<name>A0AAC9AE18_9ALTE</name>
<dbReference type="EMBL" id="CP013928">
    <property type="protein sequence ID" value="AMJ79764.1"/>
    <property type="molecule type" value="Genomic_DNA"/>
</dbReference>
<reference evidence="1 2" key="1">
    <citation type="submission" date="2015-12" db="EMBL/GenBank/DDBJ databases">
        <title>Intraspecies pangenome expansion in the marine bacterium Alteromonas.</title>
        <authorList>
            <person name="Lopez-Perez M."/>
            <person name="Rodriguez-Valera F."/>
        </authorList>
    </citation>
    <scope>NUCLEOTIDE SEQUENCE [LARGE SCALE GENOMIC DNA]</scope>
    <source>
        <strain evidence="1 2">UM8</strain>
    </source>
</reference>
<dbReference type="Proteomes" id="UP000061468">
    <property type="component" value="Chromosome"/>
</dbReference>
<dbReference type="AlphaFoldDB" id="A0AAC9AE18"/>